<dbReference type="InterPro" id="IPR036361">
    <property type="entry name" value="SAP_dom_sf"/>
</dbReference>
<dbReference type="Pfam" id="PF02037">
    <property type="entry name" value="SAP"/>
    <property type="match status" value="1"/>
</dbReference>
<dbReference type="InterPro" id="IPR003034">
    <property type="entry name" value="SAP_dom"/>
</dbReference>
<dbReference type="SUPFAM" id="SSF68906">
    <property type="entry name" value="SAP domain"/>
    <property type="match status" value="1"/>
</dbReference>
<dbReference type="Proteomes" id="UP000183687">
    <property type="component" value="Unassembled WGS sequence"/>
</dbReference>
<gene>
    <name evidence="2" type="ORF">SAMN04489746_1189</name>
</gene>
<dbReference type="RefSeq" id="WP_143273473.1">
    <property type="nucleotide sequence ID" value="NZ_FNSH01000001.1"/>
</dbReference>
<protein>
    <submittedName>
        <fullName evidence="2">SAP domain-containing protein</fullName>
    </submittedName>
</protein>
<sequence length="381" mass="43207">MGLFNVLSKFGKTVTAANSSANNSREKTAYADSSTVSPDEVPYYREDSYYTFYSYPDSMMQTKVITFEERKRTAIPSARGLYPAQIMLLSYCETGRYPKPNGGYPGLWWFEYGIRDVGHALENLAINGFLEWAPKAHSLSSLKVTELRGILENSGLPTTGKKADLVDRIVSNIPEDQICIPSYTPKYQLTELGKDELEANGYVPYMHKHDRKTVEGTAPDREFNVWSVNRLFPDGNARNWKKVVGNLELERFGMNMAKHDAEPPKSLTKEDVVQYLRQHEDYIEQQISADADELDAELNGIALKKAGRDDEALVQLCIAAGRGFDAPALYKEAAILFHKYKMYDEEIRVLKLGVKNVPKLNEKHWQDLKTRLEKAKKLASN</sequence>
<evidence type="ECO:0000313" key="2">
    <source>
        <dbReference type="EMBL" id="SEB86285.1"/>
    </source>
</evidence>
<name>A0AB38A7E1_9ACTN</name>
<organism evidence="2 3">
    <name type="scientific">Atopobium minutum</name>
    <dbReference type="NCBI Taxonomy" id="1381"/>
    <lineage>
        <taxon>Bacteria</taxon>
        <taxon>Bacillati</taxon>
        <taxon>Actinomycetota</taxon>
        <taxon>Coriobacteriia</taxon>
        <taxon>Coriobacteriales</taxon>
        <taxon>Atopobiaceae</taxon>
        <taxon>Atopobium</taxon>
    </lineage>
</organism>
<dbReference type="AlphaFoldDB" id="A0AB38A7E1"/>
<reference evidence="2 3" key="1">
    <citation type="submission" date="2016-10" db="EMBL/GenBank/DDBJ databases">
        <authorList>
            <person name="Varghese N."/>
            <person name="Submissions S."/>
        </authorList>
    </citation>
    <scope>NUCLEOTIDE SEQUENCE [LARGE SCALE GENOMIC DNA]</scope>
    <source>
        <strain evidence="2 3">DSM 20586</strain>
    </source>
</reference>
<dbReference type="Gene3D" id="1.10.720.30">
    <property type="entry name" value="SAP domain"/>
    <property type="match status" value="1"/>
</dbReference>
<dbReference type="PROSITE" id="PS50800">
    <property type="entry name" value="SAP"/>
    <property type="match status" value="1"/>
</dbReference>
<evidence type="ECO:0000259" key="1">
    <source>
        <dbReference type="PROSITE" id="PS50800"/>
    </source>
</evidence>
<comment type="caution">
    <text evidence="2">The sequence shown here is derived from an EMBL/GenBank/DDBJ whole genome shotgun (WGS) entry which is preliminary data.</text>
</comment>
<dbReference type="SMART" id="SM00513">
    <property type="entry name" value="SAP"/>
    <property type="match status" value="1"/>
</dbReference>
<evidence type="ECO:0000313" key="3">
    <source>
        <dbReference type="Proteomes" id="UP000183687"/>
    </source>
</evidence>
<feature type="domain" description="SAP" evidence="1">
    <location>
        <begin position="139"/>
        <end position="173"/>
    </location>
</feature>
<dbReference type="EMBL" id="FNSH01000001">
    <property type="protein sequence ID" value="SEB86285.1"/>
    <property type="molecule type" value="Genomic_DNA"/>
</dbReference>
<proteinExistence type="predicted"/>
<accession>A0AB38A7E1</accession>